<dbReference type="PROSITE" id="PS00903">
    <property type="entry name" value="CYT_DCMP_DEAMINASES_1"/>
    <property type="match status" value="1"/>
</dbReference>
<evidence type="ECO:0000313" key="11">
    <source>
        <dbReference type="EMBL" id="ORX68268.1"/>
    </source>
</evidence>
<dbReference type="GeneID" id="63806975"/>
<dbReference type="CDD" id="cd01286">
    <property type="entry name" value="deoxycytidylate_deaminase"/>
    <property type="match status" value="1"/>
</dbReference>
<sequence length="367" mass="40492">MYIGIIGSKASGKEEVAQYLVSQHQFTRLYLRPGAPALTTTSTDESQTEFQSAKDMLSFTTPRWRTRFVTTDVTDPVDLYLLLKRPFFMVVGIDAPLGLRYRRYTERSMRQADPVMSLDEFVALDDSLMYATPRGPAATPSPGPLEVRDEEKMPKQLMSPILRSADPSQELSLKRMLASANVSVTNTFSSVSELHEYLDKLDLLNSERLRPSWDTYFMLLSELASHRANCMKRKVGCILVKDTQIIATGYNGTPKGITNCNEGGCPRCNAGTPCGVSLDHCLCIHAEENALLEAGRGRVRNAQGVVLYCNTCPCLGCAKKIVQVGVGTVVYSKGYGMDALTLKLFKEAGIEVRQHTPPTLSMEIGSP</sequence>
<evidence type="ECO:0000256" key="1">
    <source>
        <dbReference type="ARBA" id="ARBA00001947"/>
    </source>
</evidence>
<reference evidence="11 12" key="1">
    <citation type="submission" date="2016-07" db="EMBL/GenBank/DDBJ databases">
        <title>Pervasive Adenine N6-methylation of Active Genes in Fungi.</title>
        <authorList>
            <consortium name="DOE Joint Genome Institute"/>
            <person name="Mondo S.J."/>
            <person name="Dannebaum R.O."/>
            <person name="Kuo R.C."/>
            <person name="Labutti K."/>
            <person name="Haridas S."/>
            <person name="Kuo A."/>
            <person name="Salamov A."/>
            <person name="Ahrendt S.R."/>
            <person name="Lipzen A."/>
            <person name="Sullivan W."/>
            <person name="Andreopoulos W.B."/>
            <person name="Clum A."/>
            <person name="Lindquist E."/>
            <person name="Daum C."/>
            <person name="Ramamoorthy G.K."/>
            <person name="Gryganskyi A."/>
            <person name="Culley D."/>
            <person name="Magnuson J.K."/>
            <person name="James T.Y."/>
            <person name="O'Malley M.A."/>
            <person name="Stajich J.E."/>
            <person name="Spatafora J.W."/>
            <person name="Visel A."/>
            <person name="Grigoriev I.V."/>
        </authorList>
    </citation>
    <scope>NUCLEOTIDE SEQUENCE [LARGE SCALE GENOMIC DNA]</scope>
    <source>
        <strain evidence="11 12">ATCC 12442</strain>
    </source>
</reference>
<dbReference type="Pfam" id="PF00383">
    <property type="entry name" value="dCMP_cyt_deam_1"/>
    <property type="match status" value="1"/>
</dbReference>
<dbReference type="InterPro" id="IPR035105">
    <property type="entry name" value="Deoxycytidylate_deaminase_dom"/>
</dbReference>
<dbReference type="EMBL" id="MCFD01000010">
    <property type="protein sequence ID" value="ORX68268.1"/>
    <property type="molecule type" value="Genomic_DNA"/>
</dbReference>
<dbReference type="STRING" id="61395.A0A1Y1W4C3"/>
<evidence type="ECO:0000256" key="6">
    <source>
        <dbReference type="ARBA" id="ARBA00022833"/>
    </source>
</evidence>
<dbReference type="SUPFAM" id="SSF53927">
    <property type="entry name" value="Cytidine deaminase-like"/>
    <property type="match status" value="1"/>
</dbReference>
<dbReference type="PANTHER" id="PTHR11086:SF18">
    <property type="entry name" value="DEOXYCYTIDYLATE DEAMINASE"/>
    <property type="match status" value="1"/>
</dbReference>
<gene>
    <name evidence="11" type="ORF">DL89DRAFT_29265</name>
</gene>
<comment type="caution">
    <text evidence="11">The sequence shown here is derived from an EMBL/GenBank/DDBJ whole genome shotgun (WGS) entry which is preliminary data.</text>
</comment>
<keyword evidence="5" id="KW-0378">Hydrolase</keyword>
<dbReference type="OrthoDB" id="10063137at2759"/>
<dbReference type="InterPro" id="IPR016192">
    <property type="entry name" value="APOBEC/CMP_deaminase_Zn-bd"/>
</dbReference>
<evidence type="ECO:0000256" key="2">
    <source>
        <dbReference type="ARBA" id="ARBA00006576"/>
    </source>
</evidence>
<evidence type="ECO:0000259" key="10">
    <source>
        <dbReference type="PROSITE" id="PS51747"/>
    </source>
</evidence>
<dbReference type="InterPro" id="IPR015517">
    <property type="entry name" value="dCMP_deaminase-rel"/>
</dbReference>
<name>A0A1Y1W4C3_9FUNG</name>
<evidence type="ECO:0000256" key="3">
    <source>
        <dbReference type="ARBA" id="ARBA00022723"/>
    </source>
</evidence>
<dbReference type="InterPro" id="IPR016193">
    <property type="entry name" value="Cytidine_deaminase-like"/>
</dbReference>
<keyword evidence="3" id="KW-0479">Metal-binding</keyword>
<evidence type="ECO:0000256" key="9">
    <source>
        <dbReference type="ARBA" id="ARBA00071582"/>
    </source>
</evidence>
<feature type="domain" description="CMP/dCMP-type deaminase" evidence="10">
    <location>
        <begin position="212"/>
        <end position="352"/>
    </location>
</feature>
<keyword evidence="4" id="KW-0545">Nucleotide biosynthesis</keyword>
<dbReference type="Gene3D" id="3.40.50.300">
    <property type="entry name" value="P-loop containing nucleotide triphosphate hydrolases"/>
    <property type="match status" value="1"/>
</dbReference>
<dbReference type="GO" id="GO:0009165">
    <property type="term" value="P:nucleotide biosynthetic process"/>
    <property type="evidence" value="ECO:0007669"/>
    <property type="project" value="UniProtKB-KW"/>
</dbReference>
<dbReference type="GO" id="GO:0008270">
    <property type="term" value="F:zinc ion binding"/>
    <property type="evidence" value="ECO:0007669"/>
    <property type="project" value="InterPro"/>
</dbReference>
<comment type="cofactor">
    <cofactor evidence="1">
        <name>Zn(2+)</name>
        <dbReference type="ChEBI" id="CHEBI:29105"/>
    </cofactor>
</comment>
<comment type="similarity">
    <text evidence="2">Belongs to the cytidine and deoxycytidylate deaminase family.</text>
</comment>
<dbReference type="InterPro" id="IPR027417">
    <property type="entry name" value="P-loop_NTPase"/>
</dbReference>
<dbReference type="EC" id="3.5.4.12" evidence="7"/>
<dbReference type="PROSITE" id="PS51747">
    <property type="entry name" value="CYT_DCMP_DEAMINASES_2"/>
    <property type="match status" value="1"/>
</dbReference>
<protein>
    <recommendedName>
        <fullName evidence="9">Deoxycytidylate deaminase</fullName>
        <ecNumber evidence="7">3.5.4.12</ecNumber>
    </recommendedName>
    <alternativeName>
        <fullName evidence="8">dCMP deaminase</fullName>
    </alternativeName>
</protein>
<evidence type="ECO:0000313" key="12">
    <source>
        <dbReference type="Proteomes" id="UP000193922"/>
    </source>
</evidence>
<evidence type="ECO:0000256" key="8">
    <source>
        <dbReference type="ARBA" id="ARBA00041763"/>
    </source>
</evidence>
<dbReference type="Gene3D" id="3.40.140.10">
    <property type="entry name" value="Cytidine Deaminase, domain 2"/>
    <property type="match status" value="1"/>
</dbReference>
<dbReference type="AlphaFoldDB" id="A0A1Y1W4C3"/>
<dbReference type="InterPro" id="IPR002125">
    <property type="entry name" value="CMP_dCMP_dom"/>
</dbReference>
<accession>A0A1Y1W4C3</accession>
<dbReference type="RefSeq" id="XP_040742082.1">
    <property type="nucleotide sequence ID" value="XM_040890327.1"/>
</dbReference>
<organism evidence="11 12">
    <name type="scientific">Linderina pennispora</name>
    <dbReference type="NCBI Taxonomy" id="61395"/>
    <lineage>
        <taxon>Eukaryota</taxon>
        <taxon>Fungi</taxon>
        <taxon>Fungi incertae sedis</taxon>
        <taxon>Zoopagomycota</taxon>
        <taxon>Kickxellomycotina</taxon>
        <taxon>Kickxellomycetes</taxon>
        <taxon>Kickxellales</taxon>
        <taxon>Kickxellaceae</taxon>
        <taxon>Linderina</taxon>
    </lineage>
</organism>
<evidence type="ECO:0000256" key="4">
    <source>
        <dbReference type="ARBA" id="ARBA00022727"/>
    </source>
</evidence>
<proteinExistence type="inferred from homology"/>
<keyword evidence="6" id="KW-0862">Zinc</keyword>
<dbReference type="Proteomes" id="UP000193922">
    <property type="component" value="Unassembled WGS sequence"/>
</dbReference>
<evidence type="ECO:0000256" key="7">
    <source>
        <dbReference type="ARBA" id="ARBA00038938"/>
    </source>
</evidence>
<keyword evidence="12" id="KW-1185">Reference proteome</keyword>
<dbReference type="PANTHER" id="PTHR11086">
    <property type="entry name" value="DEOXYCYTIDYLATE DEAMINASE-RELATED"/>
    <property type="match status" value="1"/>
</dbReference>
<dbReference type="GO" id="GO:0004132">
    <property type="term" value="F:dCMP deaminase activity"/>
    <property type="evidence" value="ECO:0007669"/>
    <property type="project" value="UniProtKB-EC"/>
</dbReference>
<dbReference type="GO" id="GO:0005737">
    <property type="term" value="C:cytoplasm"/>
    <property type="evidence" value="ECO:0007669"/>
    <property type="project" value="TreeGrafter"/>
</dbReference>
<dbReference type="FunFam" id="3.40.140.10:FF:000035">
    <property type="entry name" value="dCMP deaminase"/>
    <property type="match status" value="1"/>
</dbReference>
<evidence type="ECO:0000256" key="5">
    <source>
        <dbReference type="ARBA" id="ARBA00022801"/>
    </source>
</evidence>